<dbReference type="InterPro" id="IPR040361">
    <property type="entry name" value="TPD1"/>
</dbReference>
<dbReference type="EMBL" id="JANJYI010000005">
    <property type="protein sequence ID" value="KAK2651269.1"/>
    <property type="molecule type" value="Genomic_DNA"/>
</dbReference>
<proteinExistence type="predicted"/>
<accession>A0AAD9X146</accession>
<dbReference type="PANTHER" id="PTHR33184:SF67">
    <property type="entry name" value="PROTEIN TAPETUM DETERMINANT 1"/>
    <property type="match status" value="1"/>
</dbReference>
<feature type="signal peptide" evidence="2">
    <location>
        <begin position="1"/>
        <end position="24"/>
    </location>
</feature>
<dbReference type="Proteomes" id="UP001280121">
    <property type="component" value="Unassembled WGS sequence"/>
</dbReference>
<dbReference type="Pfam" id="PF24068">
    <property type="entry name" value="TPD1_C"/>
    <property type="match status" value="1"/>
</dbReference>
<name>A0AAD9X146_9ROSI</name>
<dbReference type="GO" id="GO:0001709">
    <property type="term" value="P:cell fate determination"/>
    <property type="evidence" value="ECO:0007669"/>
    <property type="project" value="TreeGrafter"/>
</dbReference>
<dbReference type="AlphaFoldDB" id="A0AAD9X146"/>
<dbReference type="PANTHER" id="PTHR33184">
    <property type="entry name" value="PROTEIN TAPETUM DETERMINANT 1-LIKE-RELATED"/>
    <property type="match status" value="1"/>
</dbReference>
<keyword evidence="4" id="KW-1185">Reference proteome</keyword>
<feature type="chain" id="PRO_5041983345" evidence="2">
    <location>
        <begin position="25"/>
        <end position="160"/>
    </location>
</feature>
<evidence type="ECO:0000256" key="1">
    <source>
        <dbReference type="ARBA" id="ARBA00022729"/>
    </source>
</evidence>
<gene>
    <name evidence="3" type="ORF">Ddye_018758</name>
</gene>
<sequence>MASFVGIILVICTVGLLVLMLSHGDLQHDKISLVSIENNTFPVARRQLLNPAQEKCSNGDIRITQATLPPQPNGIPTYEVQITNLCRTGCAIGMIKIYCAGFSSANVINPTTFRHLPAPDDDYCLVNNGDPLKVGAIVEFRYFNTFMFKAFSVSSVTCVP</sequence>
<evidence type="ECO:0000313" key="4">
    <source>
        <dbReference type="Proteomes" id="UP001280121"/>
    </source>
</evidence>
<comment type="caution">
    <text evidence="3">The sequence shown here is derived from an EMBL/GenBank/DDBJ whole genome shotgun (WGS) entry which is preliminary data.</text>
</comment>
<evidence type="ECO:0000256" key="2">
    <source>
        <dbReference type="SAM" id="SignalP"/>
    </source>
</evidence>
<organism evidence="3 4">
    <name type="scientific">Dipteronia dyeriana</name>
    <dbReference type="NCBI Taxonomy" id="168575"/>
    <lineage>
        <taxon>Eukaryota</taxon>
        <taxon>Viridiplantae</taxon>
        <taxon>Streptophyta</taxon>
        <taxon>Embryophyta</taxon>
        <taxon>Tracheophyta</taxon>
        <taxon>Spermatophyta</taxon>
        <taxon>Magnoliopsida</taxon>
        <taxon>eudicotyledons</taxon>
        <taxon>Gunneridae</taxon>
        <taxon>Pentapetalae</taxon>
        <taxon>rosids</taxon>
        <taxon>malvids</taxon>
        <taxon>Sapindales</taxon>
        <taxon>Sapindaceae</taxon>
        <taxon>Hippocastanoideae</taxon>
        <taxon>Acereae</taxon>
        <taxon>Dipteronia</taxon>
    </lineage>
</organism>
<keyword evidence="1 2" id="KW-0732">Signal</keyword>
<reference evidence="3" key="1">
    <citation type="journal article" date="2023" name="Plant J.">
        <title>Genome sequences and population genomics provide insights into the demographic history, inbreeding, and mutation load of two 'living fossil' tree species of Dipteronia.</title>
        <authorList>
            <person name="Feng Y."/>
            <person name="Comes H.P."/>
            <person name="Chen J."/>
            <person name="Zhu S."/>
            <person name="Lu R."/>
            <person name="Zhang X."/>
            <person name="Li P."/>
            <person name="Qiu J."/>
            <person name="Olsen K.M."/>
            <person name="Qiu Y."/>
        </authorList>
    </citation>
    <scope>NUCLEOTIDE SEQUENCE</scope>
    <source>
        <strain evidence="3">KIB01</strain>
    </source>
</reference>
<evidence type="ECO:0000313" key="3">
    <source>
        <dbReference type="EMBL" id="KAK2651269.1"/>
    </source>
</evidence>
<protein>
    <submittedName>
        <fullName evidence="3">Uncharacterized protein</fullName>
    </submittedName>
</protein>